<protein>
    <submittedName>
        <fullName evidence="2">RodZ domain-containing protein</fullName>
    </submittedName>
</protein>
<proteinExistence type="predicted"/>
<dbReference type="Proteomes" id="UP000321816">
    <property type="component" value="Chromosome"/>
</dbReference>
<dbReference type="RefSeq" id="WP_147803678.1">
    <property type="nucleotide sequence ID" value="NZ_CP144914.1"/>
</dbReference>
<evidence type="ECO:0000259" key="1">
    <source>
        <dbReference type="Pfam" id="PF13464"/>
    </source>
</evidence>
<dbReference type="OrthoDB" id="9858616at2"/>
<accession>A0A5C7F673</accession>
<organism evidence="2 3">
    <name type="scientific">Alkalicoccus halolimnae</name>
    <dbReference type="NCBI Taxonomy" id="1667239"/>
    <lineage>
        <taxon>Bacteria</taxon>
        <taxon>Bacillati</taxon>
        <taxon>Bacillota</taxon>
        <taxon>Bacilli</taxon>
        <taxon>Bacillales</taxon>
        <taxon>Bacillaceae</taxon>
        <taxon>Alkalicoccus</taxon>
    </lineage>
</organism>
<evidence type="ECO:0000313" key="2">
    <source>
        <dbReference type="EMBL" id="WWD79662.1"/>
    </source>
</evidence>
<dbReference type="InterPro" id="IPR025194">
    <property type="entry name" value="RodZ-like_C"/>
</dbReference>
<dbReference type="InterPro" id="IPR058890">
    <property type="entry name" value="YwtC-like"/>
</dbReference>
<dbReference type="Pfam" id="PF13464">
    <property type="entry name" value="RodZ_C"/>
    <property type="match status" value="1"/>
</dbReference>
<dbReference type="EMBL" id="CP144914">
    <property type="protein sequence ID" value="WWD79662.1"/>
    <property type="molecule type" value="Genomic_DNA"/>
</dbReference>
<dbReference type="AlphaFoldDB" id="A0A5C7F673"/>
<sequence length="165" mass="18331">MIKLAKMVYPLAVIAAFLSILISFKHDATLTGEEKQEIDRHLAGAAPQAAEEISTVDATAPSVEVKEAAESRSTFSFTNRGEAEVSLKAEEAMWFELYDVAEDEKISEGRWQAGEEQTWDISEYEEVYFHFDNARAAELAVNGEPLPLSKAAPAHYAYIDIETNE</sequence>
<gene>
    <name evidence="2" type="ORF">FTX54_014865</name>
</gene>
<evidence type="ECO:0000313" key="3">
    <source>
        <dbReference type="Proteomes" id="UP000321816"/>
    </source>
</evidence>
<feature type="domain" description="Cytoskeleton protein RodZ-like C-terminal" evidence="1">
    <location>
        <begin position="87"/>
        <end position="154"/>
    </location>
</feature>
<name>A0A5C7F673_9BACI</name>
<dbReference type="Pfam" id="PF26359">
    <property type="entry name" value="YwtC"/>
    <property type="match status" value="1"/>
</dbReference>
<dbReference type="KEGG" id="ahal:FTX54_014865"/>
<keyword evidence="3" id="KW-1185">Reference proteome</keyword>
<reference evidence="2 3" key="1">
    <citation type="submission" date="2024-01" db="EMBL/GenBank/DDBJ databases">
        <title>Complete Genome Sequence of Alkalicoccus halolimnae BZ-SZ-XJ29T, a Moderately Halophilic Bacterium Isolated from a Salt Lake.</title>
        <authorList>
            <person name="Zhao B."/>
        </authorList>
    </citation>
    <scope>NUCLEOTIDE SEQUENCE [LARGE SCALE GENOMIC DNA]</scope>
    <source>
        <strain evidence="2 3">BZ-SZ-XJ29</strain>
    </source>
</reference>